<evidence type="ECO:0000313" key="1">
    <source>
        <dbReference type="EMBL" id="MPM28429.1"/>
    </source>
</evidence>
<comment type="caution">
    <text evidence="1">The sequence shown here is derived from an EMBL/GenBank/DDBJ whole genome shotgun (WGS) entry which is preliminary data.</text>
</comment>
<name>A0A644YJA9_9ZZZZ</name>
<dbReference type="EMBL" id="VSSQ01005251">
    <property type="protein sequence ID" value="MPM28429.1"/>
    <property type="molecule type" value="Genomic_DNA"/>
</dbReference>
<protein>
    <submittedName>
        <fullName evidence="1">Uncharacterized protein</fullName>
    </submittedName>
</protein>
<gene>
    <name evidence="1" type="ORF">SDC9_74951</name>
</gene>
<proteinExistence type="predicted"/>
<accession>A0A644YJA9</accession>
<organism evidence="1">
    <name type="scientific">bioreactor metagenome</name>
    <dbReference type="NCBI Taxonomy" id="1076179"/>
    <lineage>
        <taxon>unclassified sequences</taxon>
        <taxon>metagenomes</taxon>
        <taxon>ecological metagenomes</taxon>
    </lineage>
</organism>
<sequence length="145" mass="15805">MSMYVLAYEATSGAMEPKTTLRMKFLPAYMTVIIMSDMNVTNTSSCSPASQDLSLFFCPRYCPATTAPPVAKAAKILIRRMFTESTSDTADTALSPTLATIIESAMPTATAKNCSITSGNNSCIKFLFVKIYSFFNKSFIIILSI</sequence>
<dbReference type="AlphaFoldDB" id="A0A644YJA9"/>
<reference evidence="1" key="1">
    <citation type="submission" date="2019-08" db="EMBL/GenBank/DDBJ databases">
        <authorList>
            <person name="Kucharzyk K."/>
            <person name="Murdoch R.W."/>
            <person name="Higgins S."/>
            <person name="Loffler F."/>
        </authorList>
    </citation>
    <scope>NUCLEOTIDE SEQUENCE</scope>
</reference>